<dbReference type="AlphaFoldDB" id="A0A0J8E9M7"/>
<dbReference type="PANTHER" id="PTHR33147:SF39">
    <property type="entry name" value="DRO1 PROTEIN-RELATED"/>
    <property type="match status" value="1"/>
</dbReference>
<dbReference type="Proteomes" id="UP000035740">
    <property type="component" value="Unassembled WGS sequence"/>
</dbReference>
<organism evidence="5 6">
    <name type="scientific">Beta vulgaris subsp. vulgaris</name>
    <name type="common">Beet</name>
    <dbReference type="NCBI Taxonomy" id="3555"/>
    <lineage>
        <taxon>Eukaryota</taxon>
        <taxon>Viridiplantae</taxon>
        <taxon>Streptophyta</taxon>
        <taxon>Embryophyta</taxon>
        <taxon>Tracheophyta</taxon>
        <taxon>Spermatophyta</taxon>
        <taxon>Magnoliopsida</taxon>
        <taxon>eudicotyledons</taxon>
        <taxon>Gunneridae</taxon>
        <taxon>Pentapetalae</taxon>
        <taxon>Caryophyllales</taxon>
        <taxon>Chenopodiaceae</taxon>
        <taxon>Betoideae</taxon>
        <taxon>Beta</taxon>
    </lineage>
</organism>
<dbReference type="Gene3D" id="3.30.30.10">
    <property type="entry name" value="Knottin, scorpion toxin-like"/>
    <property type="match status" value="1"/>
</dbReference>
<dbReference type="PANTHER" id="PTHR33147">
    <property type="entry name" value="DEFENSIN-LIKE PROTEIN 1"/>
    <property type="match status" value="1"/>
</dbReference>
<evidence type="ECO:0000256" key="3">
    <source>
        <dbReference type="SAM" id="SignalP"/>
    </source>
</evidence>
<proteinExistence type="predicted"/>
<dbReference type="OMA" id="RCITEDY"/>
<dbReference type="PROSITE" id="PS00940">
    <property type="entry name" value="GAMMA_THIONIN"/>
    <property type="match status" value="1"/>
</dbReference>
<evidence type="ECO:0000259" key="4">
    <source>
        <dbReference type="SMART" id="SM00505"/>
    </source>
</evidence>
<feature type="chain" id="PRO_5005296715" description="Knottins-like domain-containing protein" evidence="3">
    <location>
        <begin position="18"/>
        <end position="74"/>
    </location>
</feature>
<evidence type="ECO:0000313" key="5">
    <source>
        <dbReference type="EMBL" id="KMS99800.1"/>
    </source>
</evidence>
<evidence type="ECO:0000256" key="1">
    <source>
        <dbReference type="ARBA" id="ARBA00022729"/>
    </source>
</evidence>
<keyword evidence="2" id="KW-1015">Disulfide bond</keyword>
<keyword evidence="1 3" id="KW-0732">Signal</keyword>
<dbReference type="SUPFAM" id="SSF57095">
    <property type="entry name" value="Scorpion toxin-like"/>
    <property type="match status" value="1"/>
</dbReference>
<keyword evidence="6" id="KW-1185">Reference proteome</keyword>
<dbReference type="SMART" id="SM00505">
    <property type="entry name" value="Knot1"/>
    <property type="match status" value="1"/>
</dbReference>
<feature type="domain" description="Knottins-like" evidence="4">
    <location>
        <begin position="30"/>
        <end position="74"/>
    </location>
</feature>
<reference evidence="5 6" key="1">
    <citation type="journal article" date="2014" name="Nature">
        <title>The genome of the recently domesticated crop plant sugar beet (Beta vulgaris).</title>
        <authorList>
            <person name="Dohm J.C."/>
            <person name="Minoche A.E."/>
            <person name="Holtgrawe D."/>
            <person name="Capella-Gutierrez S."/>
            <person name="Zakrzewski F."/>
            <person name="Tafer H."/>
            <person name="Rupp O."/>
            <person name="Sorensen T.R."/>
            <person name="Stracke R."/>
            <person name="Reinhardt R."/>
            <person name="Goesmann A."/>
            <person name="Kraft T."/>
            <person name="Schulz B."/>
            <person name="Stadler P.F."/>
            <person name="Schmidt T."/>
            <person name="Gabaldon T."/>
            <person name="Lehrach H."/>
            <person name="Weisshaar B."/>
            <person name="Himmelbauer H."/>
        </authorList>
    </citation>
    <scope>NUCLEOTIDE SEQUENCE [LARGE SCALE GENOMIC DNA]</scope>
    <source>
        <tissue evidence="5">Taproot</tissue>
    </source>
</reference>
<evidence type="ECO:0000313" key="6">
    <source>
        <dbReference type="Proteomes" id="UP000035740"/>
    </source>
</evidence>
<dbReference type="InterPro" id="IPR003614">
    <property type="entry name" value="Knottins"/>
</dbReference>
<dbReference type="PRINTS" id="PR00288">
    <property type="entry name" value="PUROTHIONIN"/>
</dbReference>
<accession>A0A0J8E9M7</accession>
<protein>
    <recommendedName>
        <fullName evidence="4">Knottins-like domain-containing protein</fullName>
    </recommendedName>
</protein>
<dbReference type="OrthoDB" id="683455at2759"/>
<gene>
    <name evidence="5" type="ORF">BVRB_1g020530</name>
</gene>
<sequence>MEKKFFGLLLLLLFVFASEMNIVTKVDGAICKKPSKFFKGACGRDADCEKACDQENWPGGVCVPFLRCECQRSC</sequence>
<name>A0A0J8E9M7_BETVV</name>
<dbReference type="Pfam" id="PF00304">
    <property type="entry name" value="Gamma-thionin"/>
    <property type="match status" value="1"/>
</dbReference>
<dbReference type="InterPro" id="IPR008176">
    <property type="entry name" value="Defensin_plant"/>
</dbReference>
<dbReference type="Gramene" id="KMS99800">
    <property type="protein sequence ID" value="KMS99800"/>
    <property type="gene ID" value="BVRB_1g020530"/>
</dbReference>
<dbReference type="EMBL" id="KQ090200">
    <property type="protein sequence ID" value="KMS99800.1"/>
    <property type="molecule type" value="Genomic_DNA"/>
</dbReference>
<feature type="signal peptide" evidence="3">
    <location>
        <begin position="1"/>
        <end position="17"/>
    </location>
</feature>
<dbReference type="GO" id="GO:0006952">
    <property type="term" value="P:defense response"/>
    <property type="evidence" value="ECO:0007669"/>
    <property type="project" value="InterPro"/>
</dbReference>
<evidence type="ECO:0000256" key="2">
    <source>
        <dbReference type="ARBA" id="ARBA00023157"/>
    </source>
</evidence>
<dbReference type="InterPro" id="IPR036574">
    <property type="entry name" value="Scorpion_toxin-like_sf"/>
</dbReference>